<protein>
    <submittedName>
        <fullName evidence="1">ROK family transcriptional regulator</fullName>
    </submittedName>
</protein>
<accession>A0ACD4R9N1</accession>
<proteinExistence type="predicted"/>
<organism evidence="1 2">
    <name type="scientific">Metabacillus hrfriensis</name>
    <dbReference type="NCBI Taxonomy" id="3048891"/>
    <lineage>
        <taxon>Bacteria</taxon>
        <taxon>Bacillati</taxon>
        <taxon>Bacillota</taxon>
        <taxon>Bacilli</taxon>
        <taxon>Bacillales</taxon>
        <taxon>Bacillaceae</taxon>
        <taxon>Metabacillus</taxon>
    </lineage>
</organism>
<dbReference type="EMBL" id="CP126116">
    <property type="protein sequence ID" value="WHZ57195.1"/>
    <property type="molecule type" value="Genomic_DNA"/>
</dbReference>
<evidence type="ECO:0000313" key="2">
    <source>
        <dbReference type="Proteomes" id="UP001226091"/>
    </source>
</evidence>
<gene>
    <name evidence="1" type="ORF">QLQ22_21455</name>
</gene>
<evidence type="ECO:0000313" key="1">
    <source>
        <dbReference type="EMBL" id="WHZ57195.1"/>
    </source>
</evidence>
<keyword evidence="2" id="KW-1185">Reference proteome</keyword>
<reference evidence="2" key="1">
    <citation type="journal article" date="2025" name="Aquaculture">
        <title>Assessment of the bioflocculant production and safety properties of Metabacillus hrfriensis sp. nov. based on phenotypic and whole-genome sequencing analysis.</title>
        <authorList>
            <person name="Zhang R."/>
            <person name="Zhao Z."/>
            <person name="Luo L."/>
            <person name="Wang S."/>
            <person name="Guo K."/>
            <person name="Xu W."/>
        </authorList>
    </citation>
    <scope>NUCLEOTIDE SEQUENCE [LARGE SCALE GENOMIC DNA]</scope>
    <source>
        <strain evidence="2">CT-WN-B3</strain>
    </source>
</reference>
<dbReference type="Proteomes" id="UP001226091">
    <property type="component" value="Chromosome"/>
</dbReference>
<name>A0ACD4R9N1_9BACI</name>
<sequence>MKVADRYYIREMNENLVLEIIIQQGTISRADISKLCGLNKATVSSIVNNLLEKDLVKEIGIGESSGGRKPIMVTFNEKAALSLSIDLGDNYLSSILTYLDGTIILQKNIDEIIINKRTVMKELKDLITYYLEQAPHTTYGVIGICIGIHGIVNDNQIVFAPYYNFEGLNLVENLEKVFTIPVRLENEANLSALGEKIFLTNVPNFVSISVHTGVGAGIIVNDELFRGSKGYGGEIGHMIVHQNGRKCPCGNRGCIEQYASEKRLLEVYRKKKGQKQLTFEQLILDYKNNEQEALDIVNTFINYISISVNNIFTAFDPDVFILNSRFTSDIDGLVGSIKEKINNKMNSDTIIKSSTLREKATLLGGVHVNSTSFLDIKHFSFQNMLSDSSHPASK</sequence>